<reference evidence="1 2" key="1">
    <citation type="submission" date="2024-09" db="EMBL/GenBank/DDBJ databases">
        <title>Novel species of the genus Pelomonas and Roseateles isolated from streams.</title>
        <authorList>
            <person name="Lu H."/>
        </authorList>
    </citation>
    <scope>NUCLEOTIDE SEQUENCE [LARGE SCALE GENOMIC DNA]</scope>
    <source>
        <strain evidence="1 2">DC23W</strain>
    </source>
</reference>
<name>A0ABW7EK37_9BURK</name>
<comment type="caution">
    <text evidence="1">The sequence shown here is derived from an EMBL/GenBank/DDBJ whole genome shotgun (WGS) entry which is preliminary data.</text>
</comment>
<keyword evidence="2" id="KW-1185">Reference proteome</keyword>
<protein>
    <submittedName>
        <fullName evidence="1">Pyocin activator PrtN family protein</fullName>
    </submittedName>
</protein>
<sequence>MNTAFLLMAQYNGKAIIPVDVVARDYFPHLSADKFLRKTLLGEIKLPVVRIDPGTQKSAKGIHLSDLARYLDDRRNAAIKEANQLFPPGS</sequence>
<dbReference type="EMBL" id="JBIGHY010000002">
    <property type="protein sequence ID" value="MFG6413835.1"/>
    <property type="molecule type" value="Genomic_DNA"/>
</dbReference>
<evidence type="ECO:0000313" key="2">
    <source>
        <dbReference type="Proteomes" id="UP001606300"/>
    </source>
</evidence>
<dbReference type="Proteomes" id="UP001606300">
    <property type="component" value="Unassembled WGS sequence"/>
</dbReference>
<dbReference type="RefSeq" id="WP_394469910.1">
    <property type="nucleotide sequence ID" value="NZ_JBIGHY010000002.1"/>
</dbReference>
<dbReference type="Pfam" id="PF11112">
    <property type="entry name" value="PyocinActivator"/>
    <property type="match status" value="1"/>
</dbReference>
<organism evidence="1 2">
    <name type="scientific">Pelomonas dachongensis</name>
    <dbReference type="NCBI Taxonomy" id="3299029"/>
    <lineage>
        <taxon>Bacteria</taxon>
        <taxon>Pseudomonadati</taxon>
        <taxon>Pseudomonadota</taxon>
        <taxon>Betaproteobacteria</taxon>
        <taxon>Burkholderiales</taxon>
        <taxon>Sphaerotilaceae</taxon>
        <taxon>Roseateles</taxon>
    </lineage>
</organism>
<accession>A0ABW7EK37</accession>
<evidence type="ECO:0000313" key="1">
    <source>
        <dbReference type="EMBL" id="MFG6413835.1"/>
    </source>
</evidence>
<gene>
    <name evidence="1" type="ORF">ACG02S_07965</name>
</gene>
<proteinExistence type="predicted"/>
<dbReference type="InterPro" id="IPR020518">
    <property type="entry name" value="Tscrpt_reg_PrtN"/>
</dbReference>